<feature type="non-terminal residue" evidence="2">
    <location>
        <position position="1075"/>
    </location>
</feature>
<protein>
    <submittedName>
        <fullName evidence="2">Uncharacterized protein LOC127749656</fullName>
    </submittedName>
</protein>
<dbReference type="SUPFAM" id="SSF53098">
    <property type="entry name" value="Ribonuclease H-like"/>
    <property type="match status" value="1"/>
</dbReference>
<sequence length="1075" mass="124794">MRCSPIITLREEELEEQIKGAILGVLNSYEFSSGEGSQILFGYVEKLEVRVGRYCPLRGSSYLPLPKWLQHPAKGLINIQNYDDDKCFMYCVMAGIQLPVNKPERVSHYKNWTGVSLNFSGIKFPVELNQISKFEKQNKNIAVTVFGLEGEREIVPLRISKECDRIYHIRMLLMTTEDDESHYVFIKNVHHFLGHLSKQKRTLYWCDNCLTPTESAERRKIHQELCFKNEAQAVRLPHAKDKIMRFTNWAHCERHDYCIYADTEALLVPVHTAFPDPAIASTTKTQVHQPCGYAYVIVKQDGHLLKPPVVERGGNDIMERFLLNLKKEESEIEELRGEDYPIDMSPEDELAFAQATHCYLCKESLPREGVKKVRDHNHKLSEKNYRGAACSAPCNLGLREKRFINVIIHNSGKYDTHAIISCIGRVTSDLSEITLIPRTKERYISFSWGKLRFLDSYNFLSSSLDSLVRDLTFETDFEILKEVFPEEEKQKLLLRKGVYPYSHMQSVEVFEEKSLPSKDKFWNDLSEEHISDEDYLHAQKVWETFECKTMGEFHDLYVKSDSLILACVFEAYRRMTMKNFNLDVAYYYSSPGFAWDAALLYTGEKLELISDSMEIFMMWEKATRGGICTINERYAECNNPYVPETYDASKERNYLVYFDAVNLYGKCLSQSLPTSGFSLLSEEEIKKIDISKLEEGDSIGYLFEVDLLCPDHLHDYLNDFPPAPVHKTVKYVELSKLQKKMIRLYGLPKRSTKKLIPTLERKEKYIVYSATLKLYLSLGLKIEKIHRVVKFNQKPWLEKYIRFNTEQRQKCTSEFQKSMWKLLNNSVFGKTIESVRKRRNVYLTKSTQKFLKHVKSPLFHSFEMFDNDVVAVEKRKACIVLNRPLYSGAVCLDLAKEHMFKFYYNIIKPRYGENVRTCVHDTDSYILSIKTDDLYKDMEAFKDELDLSNYKKDHFLYSSKNARVLGKFKDELGGDPLCGVVGLAPKLYCLKLLGDKHKSVAKGVPRSAVRTQISYVDYKNCIESLNSKSVTYGKIGTDQKHHLFTTFSSRRALQCFDNKRYILSSNVETLAFGHY</sequence>
<evidence type="ECO:0000313" key="2">
    <source>
        <dbReference type="RefSeq" id="XP_052124667.1"/>
    </source>
</evidence>
<dbReference type="SUPFAM" id="SSF56672">
    <property type="entry name" value="DNA/RNA polymerases"/>
    <property type="match status" value="1"/>
</dbReference>
<dbReference type="GO" id="GO:0071897">
    <property type="term" value="P:DNA biosynthetic process"/>
    <property type="evidence" value="ECO:0007669"/>
    <property type="project" value="UniProtKB-ARBA"/>
</dbReference>
<dbReference type="InterPro" id="IPR043502">
    <property type="entry name" value="DNA/RNA_pol_sf"/>
</dbReference>
<dbReference type="KEGG" id="foc:127749656"/>
<dbReference type="InterPro" id="IPR012337">
    <property type="entry name" value="RNaseH-like_sf"/>
</dbReference>
<dbReference type="PANTHER" id="PTHR31511:SF12">
    <property type="entry name" value="RHO TERMINATION FACTOR N-TERMINAL DOMAIN-CONTAINING PROTEIN"/>
    <property type="match status" value="1"/>
</dbReference>
<dbReference type="Proteomes" id="UP000504606">
    <property type="component" value="Unplaced"/>
</dbReference>
<keyword evidence="1" id="KW-1185">Reference proteome</keyword>
<dbReference type="RefSeq" id="XP_052124667.1">
    <property type="nucleotide sequence ID" value="XM_052268707.1"/>
</dbReference>
<dbReference type="SUPFAM" id="SSF54060">
    <property type="entry name" value="His-Me finger endonucleases"/>
    <property type="match status" value="1"/>
</dbReference>
<gene>
    <name evidence="2" type="primary">LOC127749656</name>
</gene>
<proteinExistence type="predicted"/>
<reference evidence="2" key="1">
    <citation type="submission" date="2025-08" db="UniProtKB">
        <authorList>
            <consortium name="RefSeq"/>
        </authorList>
    </citation>
    <scope>IDENTIFICATION</scope>
    <source>
        <tissue evidence="2">Whole organism</tissue>
    </source>
</reference>
<accession>A0A9C6WQN8</accession>
<dbReference type="GO" id="GO:0042575">
    <property type="term" value="C:DNA polymerase complex"/>
    <property type="evidence" value="ECO:0007669"/>
    <property type="project" value="UniProtKB-ARBA"/>
</dbReference>
<dbReference type="InterPro" id="IPR044925">
    <property type="entry name" value="His-Me_finger_sf"/>
</dbReference>
<dbReference type="PANTHER" id="PTHR31511">
    <property type="entry name" value="PROTEIN CBG23764"/>
    <property type="match status" value="1"/>
</dbReference>
<organism evidence="1 2">
    <name type="scientific">Frankliniella occidentalis</name>
    <name type="common">Western flower thrips</name>
    <name type="synonym">Euthrips occidentalis</name>
    <dbReference type="NCBI Taxonomy" id="133901"/>
    <lineage>
        <taxon>Eukaryota</taxon>
        <taxon>Metazoa</taxon>
        <taxon>Ecdysozoa</taxon>
        <taxon>Arthropoda</taxon>
        <taxon>Hexapoda</taxon>
        <taxon>Insecta</taxon>
        <taxon>Pterygota</taxon>
        <taxon>Neoptera</taxon>
        <taxon>Paraneoptera</taxon>
        <taxon>Thysanoptera</taxon>
        <taxon>Terebrantia</taxon>
        <taxon>Thripoidea</taxon>
        <taxon>Thripidae</taxon>
        <taxon>Frankliniella</taxon>
    </lineage>
</organism>
<dbReference type="OrthoDB" id="8191949at2759"/>
<evidence type="ECO:0000313" key="1">
    <source>
        <dbReference type="Proteomes" id="UP000504606"/>
    </source>
</evidence>
<name>A0A9C6WQN8_FRAOC</name>
<dbReference type="GeneID" id="127749656"/>
<dbReference type="AlphaFoldDB" id="A0A9C6WQN8"/>